<dbReference type="GO" id="GO:0009416">
    <property type="term" value="P:response to light stimulus"/>
    <property type="evidence" value="ECO:0007669"/>
    <property type="project" value="TreeGrafter"/>
</dbReference>
<evidence type="ECO:0000256" key="2">
    <source>
        <dbReference type="ARBA" id="ARBA00022630"/>
    </source>
</evidence>
<proteinExistence type="inferred from homology"/>
<dbReference type="GO" id="GO:0003904">
    <property type="term" value="F:deoxyribodipyrimidine photo-lyase activity"/>
    <property type="evidence" value="ECO:0007669"/>
    <property type="project" value="TreeGrafter"/>
</dbReference>
<dbReference type="InterPro" id="IPR036155">
    <property type="entry name" value="Crypto/Photolyase_N_sf"/>
</dbReference>
<feature type="binding site" evidence="4">
    <location>
        <position position="213"/>
    </location>
    <ligand>
        <name>FAD</name>
        <dbReference type="ChEBI" id="CHEBI:57692"/>
    </ligand>
</feature>
<comment type="cofactor">
    <cofactor evidence="4">
        <name>FAD</name>
        <dbReference type="ChEBI" id="CHEBI:57692"/>
    </cofactor>
    <text evidence="4">Binds 1 FAD per subunit.</text>
</comment>
<dbReference type="PANTHER" id="PTHR11455">
    <property type="entry name" value="CRYPTOCHROME"/>
    <property type="match status" value="1"/>
</dbReference>
<keyword evidence="5" id="KW-0157">Chromophore</keyword>
<dbReference type="InterPro" id="IPR014729">
    <property type="entry name" value="Rossmann-like_a/b/a_fold"/>
</dbReference>
<dbReference type="Gene3D" id="1.25.40.80">
    <property type="match status" value="1"/>
</dbReference>
<keyword evidence="3 4" id="KW-0274">FAD</keyword>
<evidence type="ECO:0000313" key="8">
    <source>
        <dbReference type="Proteomes" id="UP000318148"/>
    </source>
</evidence>
<evidence type="ECO:0000313" key="7">
    <source>
        <dbReference type="EMBL" id="RZO07120.1"/>
    </source>
</evidence>
<dbReference type="Gene3D" id="3.40.50.620">
    <property type="entry name" value="HUPs"/>
    <property type="match status" value="1"/>
</dbReference>
<keyword evidence="2 4" id="KW-0285">Flavoprotein</keyword>
<dbReference type="SUPFAM" id="SSF48173">
    <property type="entry name" value="Cryptochrome/photolyase FAD-binding domain"/>
    <property type="match status" value="1"/>
</dbReference>
<feature type="binding site" evidence="4">
    <location>
        <position position="264"/>
    </location>
    <ligand>
        <name>FAD</name>
        <dbReference type="ChEBI" id="CHEBI:57692"/>
    </ligand>
</feature>
<keyword evidence="7" id="KW-0456">Lyase</keyword>
<dbReference type="GO" id="GO:0003677">
    <property type="term" value="F:DNA binding"/>
    <property type="evidence" value="ECO:0007669"/>
    <property type="project" value="TreeGrafter"/>
</dbReference>
<dbReference type="GO" id="GO:0071949">
    <property type="term" value="F:FAD binding"/>
    <property type="evidence" value="ECO:0007669"/>
    <property type="project" value="TreeGrafter"/>
</dbReference>
<dbReference type="Gene3D" id="1.10.579.10">
    <property type="entry name" value="DNA Cyclobutane Dipyrimidine Photolyase, subunit A, domain 3"/>
    <property type="match status" value="1"/>
</dbReference>
<dbReference type="InterPro" id="IPR002081">
    <property type="entry name" value="Cryptochrome/DNA_photolyase_1"/>
</dbReference>
<dbReference type="PRINTS" id="PR00147">
    <property type="entry name" value="DNAPHOTLYASE"/>
</dbReference>
<dbReference type="InterPro" id="IPR006050">
    <property type="entry name" value="DNA_photolyase_N"/>
</dbReference>
<accession>A0A520LMF2</accession>
<organism evidence="7 8">
    <name type="scientific">SAR92 clade bacterium</name>
    <dbReference type="NCBI Taxonomy" id="2315479"/>
    <lineage>
        <taxon>Bacteria</taxon>
        <taxon>Pseudomonadati</taxon>
        <taxon>Pseudomonadota</taxon>
        <taxon>Gammaproteobacteria</taxon>
        <taxon>Cellvibrionales</taxon>
        <taxon>Porticoccaceae</taxon>
        <taxon>SAR92 clade</taxon>
    </lineage>
</organism>
<feature type="domain" description="Photolyase/cryptochrome alpha/beta" evidence="6">
    <location>
        <begin position="4"/>
        <end position="134"/>
    </location>
</feature>
<dbReference type="Proteomes" id="UP000318148">
    <property type="component" value="Unassembled WGS sequence"/>
</dbReference>
<comment type="similarity">
    <text evidence="5">Belongs to the DNA photolyase family.</text>
</comment>
<protein>
    <submittedName>
        <fullName evidence="7">Deoxyribodipyrimidine photolyase</fullName>
    </submittedName>
</protein>
<dbReference type="PANTHER" id="PTHR11455:SF9">
    <property type="entry name" value="CRYPTOCHROME CIRCADIAN CLOCK 5 ISOFORM X1"/>
    <property type="match status" value="1"/>
</dbReference>
<reference evidence="7 8" key="1">
    <citation type="submission" date="2019-02" db="EMBL/GenBank/DDBJ databases">
        <title>Prokaryotic population dynamics and viral predation in marine succession experiment using metagenomics: the confinement effect.</title>
        <authorList>
            <person name="Haro-Moreno J.M."/>
            <person name="Rodriguez-Valera F."/>
            <person name="Lopez-Perez M."/>
        </authorList>
    </citation>
    <scope>NUCLEOTIDE SEQUENCE [LARGE SCALE GENOMIC DNA]</scope>
    <source>
        <strain evidence="7">MED-G169</strain>
    </source>
</reference>
<dbReference type="InterPro" id="IPR036134">
    <property type="entry name" value="Crypto/Photolyase_FAD-like_sf"/>
</dbReference>
<evidence type="ECO:0000256" key="5">
    <source>
        <dbReference type="RuleBase" id="RU004182"/>
    </source>
</evidence>
<sequence length="488" mass="58235">MKEKINIVWLKRDLRTQDHQPLQFADDANIPFIIIYILEPSMIKRADWSLRHSQFVFSSIENMNKHLKKYSRSVDIFYDEALKVFKEIDRQFNIINVFSHAETGVKETWDRDNYVRKFFKFKNIYWKESQTNGVLRGINSREGWDKNWYQNIKQPLIINKFTNNHIIQYQNPKPVPKELKYQISNYPSKFQEPGENKAWEQLNSFACNRSSKYLFNISNPSKSRHSCSRMSAHLAWGNISSKQCYQFIINHAHFDKNKRNFRAFLTRLKWRCHFMQKFEVENEYETRCVNKGYELLEKPKNKQFISHWMDGKTGFPMVDASIRSVKETGWLNFRMRAMLVSFFCHHLDQDWRDGANFLARQFLDYEPGIHFPQFQMQAGTTGINTIRIYNPVKQSEDHDKEGVFIKKWIPELASCPTSSIHEPWNYYSTNDMFNENSNKATYINPIIDHKLQAANARKKMWGHRSNALVKSEKQRILMLHTRSSTFPR</sequence>
<dbReference type="Pfam" id="PF03441">
    <property type="entry name" value="FAD_binding_7"/>
    <property type="match status" value="1"/>
</dbReference>
<dbReference type="AlphaFoldDB" id="A0A520LMF2"/>
<dbReference type="InterPro" id="IPR005101">
    <property type="entry name" value="Cryptochr/Photolyase_FAD-bd"/>
</dbReference>
<evidence type="ECO:0000256" key="1">
    <source>
        <dbReference type="ARBA" id="ARBA00001932"/>
    </source>
</evidence>
<gene>
    <name evidence="7" type="ORF">EVB02_01935</name>
</gene>
<name>A0A520LMF2_9GAMM</name>
<comment type="cofactor">
    <cofactor evidence="1">
        <name>(6R)-5,10-methylene-5,6,7,8-tetrahydrofolate</name>
        <dbReference type="ChEBI" id="CHEBI:15636"/>
    </cofactor>
</comment>
<evidence type="ECO:0000259" key="6">
    <source>
        <dbReference type="PROSITE" id="PS51645"/>
    </source>
</evidence>
<evidence type="ECO:0000256" key="3">
    <source>
        <dbReference type="ARBA" id="ARBA00022827"/>
    </source>
</evidence>
<dbReference type="PROSITE" id="PS51645">
    <property type="entry name" value="PHR_CRY_ALPHA_BETA"/>
    <property type="match status" value="1"/>
</dbReference>
<evidence type="ECO:0000256" key="4">
    <source>
        <dbReference type="PIRSR" id="PIRSR602081-1"/>
    </source>
</evidence>
<comment type="caution">
    <text evidence="7">The sequence shown here is derived from an EMBL/GenBank/DDBJ whole genome shotgun (WGS) entry which is preliminary data.</text>
</comment>
<dbReference type="EMBL" id="SHBO01000016">
    <property type="protein sequence ID" value="RZO07120.1"/>
    <property type="molecule type" value="Genomic_DNA"/>
</dbReference>
<dbReference type="SUPFAM" id="SSF52425">
    <property type="entry name" value="Cryptochrome/photolyase, N-terminal domain"/>
    <property type="match status" value="1"/>
</dbReference>
<dbReference type="Pfam" id="PF00875">
    <property type="entry name" value="DNA_photolyase"/>
    <property type="match status" value="1"/>
</dbReference>